<evidence type="ECO:0000256" key="3">
    <source>
        <dbReference type="ARBA" id="ARBA00022833"/>
    </source>
</evidence>
<evidence type="ECO:0000313" key="8">
    <source>
        <dbReference type="Proteomes" id="UP000800235"/>
    </source>
</evidence>
<sequence>MDIYRNSSGRRISLLNEEASSAKSRPLMTSLPLHSRTSSIVSYNSSPPTPQLVRSNSSESSTMMNQSPSPVTPSFDFDPGSQQQHKQDDISFFLPPSDQSHPSQYPLINNGAAHFYPAPPANIAPQPQMYQAQPNPDTDSRSQPAANSKPPKKNQYPCPLSKQFNCQDFFTTSGHAARHAKKHTGKKDAFCPECNKAFTRKDNMEQHRRTHQNGRSSKNSAEGQPAKRVKTSNGSSSKRSSRPPPLQQQAMNALDPSLPQSPASSYGGGYPETNFVQPGQNAHTYPLDLLNTSPFAQNTPYPLGGPFDPALGTMNGLDTLAIAAAKRDDY</sequence>
<feature type="domain" description="C2H2-type" evidence="6">
    <location>
        <begin position="156"/>
        <end position="188"/>
    </location>
</feature>
<feature type="compositionally biased region" description="Polar residues" evidence="5">
    <location>
        <begin position="213"/>
        <end position="222"/>
    </location>
</feature>
<evidence type="ECO:0000256" key="5">
    <source>
        <dbReference type="SAM" id="MobiDB-lite"/>
    </source>
</evidence>
<dbReference type="Pfam" id="PF00096">
    <property type="entry name" value="zf-C2H2"/>
    <property type="match status" value="1"/>
</dbReference>
<feature type="compositionally biased region" description="Polar residues" evidence="5">
    <location>
        <begin position="274"/>
        <end position="283"/>
    </location>
</feature>
<evidence type="ECO:0000256" key="4">
    <source>
        <dbReference type="PROSITE-ProRule" id="PRU00042"/>
    </source>
</evidence>
<dbReference type="GO" id="GO:0008270">
    <property type="term" value="F:zinc ion binding"/>
    <property type="evidence" value="ECO:0007669"/>
    <property type="project" value="UniProtKB-KW"/>
</dbReference>
<proteinExistence type="predicted"/>
<dbReference type="FunFam" id="3.30.160.60:FF:002343">
    <property type="entry name" value="Zinc finger protein 33A"/>
    <property type="match status" value="1"/>
</dbReference>
<keyword evidence="2 4" id="KW-0863">Zinc-finger</keyword>
<feature type="region of interest" description="Disordered" evidence="5">
    <location>
        <begin position="201"/>
        <end position="287"/>
    </location>
</feature>
<dbReference type="EMBL" id="MU007018">
    <property type="protein sequence ID" value="KAF2433908.1"/>
    <property type="molecule type" value="Genomic_DNA"/>
</dbReference>
<comment type="caution">
    <text evidence="7">The sequence shown here is derived from an EMBL/GenBank/DDBJ whole genome shotgun (WGS) entry which is preliminary data.</text>
</comment>
<name>A0A9P4NZ43_9PEZI</name>
<dbReference type="OrthoDB" id="6365676at2759"/>
<dbReference type="PANTHER" id="PTHR23235">
    <property type="entry name" value="KRUEPPEL-LIKE TRANSCRIPTION FACTOR"/>
    <property type="match status" value="1"/>
</dbReference>
<dbReference type="Gene3D" id="3.30.160.60">
    <property type="entry name" value="Classic Zinc Finger"/>
    <property type="match status" value="1"/>
</dbReference>
<feature type="compositionally biased region" description="Polar residues" evidence="5">
    <location>
        <begin position="129"/>
        <end position="146"/>
    </location>
</feature>
<evidence type="ECO:0000313" key="7">
    <source>
        <dbReference type="EMBL" id="KAF2433908.1"/>
    </source>
</evidence>
<keyword evidence="1" id="KW-0479">Metal-binding</keyword>
<feature type="region of interest" description="Disordered" evidence="5">
    <location>
        <begin position="1"/>
        <end position="160"/>
    </location>
</feature>
<dbReference type="SUPFAM" id="SSF57667">
    <property type="entry name" value="beta-beta-alpha zinc fingers"/>
    <property type="match status" value="1"/>
</dbReference>
<feature type="compositionally biased region" description="Polar residues" evidence="5">
    <location>
        <begin position="97"/>
        <end position="107"/>
    </location>
</feature>
<dbReference type="PANTHER" id="PTHR23235:SF120">
    <property type="entry name" value="KRUPPEL-LIKE FACTOR 15"/>
    <property type="match status" value="1"/>
</dbReference>
<keyword evidence="8" id="KW-1185">Reference proteome</keyword>
<evidence type="ECO:0000256" key="1">
    <source>
        <dbReference type="ARBA" id="ARBA00022723"/>
    </source>
</evidence>
<feature type="compositionally biased region" description="Polar residues" evidence="5">
    <location>
        <begin position="1"/>
        <end position="10"/>
    </location>
</feature>
<dbReference type="AlphaFoldDB" id="A0A9P4NZ43"/>
<dbReference type="PROSITE" id="PS00028">
    <property type="entry name" value="ZINC_FINGER_C2H2_1"/>
    <property type="match status" value="1"/>
</dbReference>
<gene>
    <name evidence="7" type="ORF">EJ08DRAFT_18118</name>
</gene>
<protein>
    <recommendedName>
        <fullName evidence="6">C2H2-type domain-containing protein</fullName>
    </recommendedName>
</protein>
<evidence type="ECO:0000256" key="2">
    <source>
        <dbReference type="ARBA" id="ARBA00022771"/>
    </source>
</evidence>
<keyword evidence="3" id="KW-0862">Zinc</keyword>
<dbReference type="GO" id="GO:0000978">
    <property type="term" value="F:RNA polymerase II cis-regulatory region sequence-specific DNA binding"/>
    <property type="evidence" value="ECO:0007669"/>
    <property type="project" value="TreeGrafter"/>
</dbReference>
<dbReference type="Proteomes" id="UP000800235">
    <property type="component" value="Unassembled WGS sequence"/>
</dbReference>
<feature type="domain" description="C2H2-type" evidence="6">
    <location>
        <begin position="189"/>
        <end position="216"/>
    </location>
</feature>
<dbReference type="SMART" id="SM00355">
    <property type="entry name" value="ZnF_C2H2"/>
    <property type="match status" value="2"/>
</dbReference>
<organism evidence="7 8">
    <name type="scientific">Tothia fuscella</name>
    <dbReference type="NCBI Taxonomy" id="1048955"/>
    <lineage>
        <taxon>Eukaryota</taxon>
        <taxon>Fungi</taxon>
        <taxon>Dikarya</taxon>
        <taxon>Ascomycota</taxon>
        <taxon>Pezizomycotina</taxon>
        <taxon>Dothideomycetes</taxon>
        <taxon>Pleosporomycetidae</taxon>
        <taxon>Venturiales</taxon>
        <taxon>Cylindrosympodiaceae</taxon>
        <taxon>Tothia</taxon>
    </lineage>
</organism>
<dbReference type="GO" id="GO:0000981">
    <property type="term" value="F:DNA-binding transcription factor activity, RNA polymerase II-specific"/>
    <property type="evidence" value="ECO:0007669"/>
    <property type="project" value="TreeGrafter"/>
</dbReference>
<accession>A0A9P4NZ43</accession>
<evidence type="ECO:0000259" key="6">
    <source>
        <dbReference type="PROSITE" id="PS50157"/>
    </source>
</evidence>
<dbReference type="InterPro" id="IPR013087">
    <property type="entry name" value="Znf_C2H2_type"/>
</dbReference>
<dbReference type="PROSITE" id="PS50157">
    <property type="entry name" value="ZINC_FINGER_C2H2_2"/>
    <property type="match status" value="2"/>
</dbReference>
<dbReference type="InterPro" id="IPR036236">
    <property type="entry name" value="Znf_C2H2_sf"/>
</dbReference>
<feature type="compositionally biased region" description="Polar residues" evidence="5">
    <location>
        <begin position="35"/>
        <end position="69"/>
    </location>
</feature>
<reference evidence="7" key="1">
    <citation type="journal article" date="2020" name="Stud. Mycol.">
        <title>101 Dothideomycetes genomes: a test case for predicting lifestyles and emergence of pathogens.</title>
        <authorList>
            <person name="Haridas S."/>
            <person name="Albert R."/>
            <person name="Binder M."/>
            <person name="Bloem J."/>
            <person name="Labutti K."/>
            <person name="Salamov A."/>
            <person name="Andreopoulos B."/>
            <person name="Baker S."/>
            <person name="Barry K."/>
            <person name="Bills G."/>
            <person name="Bluhm B."/>
            <person name="Cannon C."/>
            <person name="Castanera R."/>
            <person name="Culley D."/>
            <person name="Daum C."/>
            <person name="Ezra D."/>
            <person name="Gonzalez J."/>
            <person name="Henrissat B."/>
            <person name="Kuo A."/>
            <person name="Liang C."/>
            <person name="Lipzen A."/>
            <person name="Lutzoni F."/>
            <person name="Magnuson J."/>
            <person name="Mondo S."/>
            <person name="Nolan M."/>
            <person name="Ohm R."/>
            <person name="Pangilinan J."/>
            <person name="Park H.-J."/>
            <person name="Ramirez L."/>
            <person name="Alfaro M."/>
            <person name="Sun H."/>
            <person name="Tritt A."/>
            <person name="Yoshinaga Y."/>
            <person name="Zwiers L.-H."/>
            <person name="Turgeon B."/>
            <person name="Goodwin S."/>
            <person name="Spatafora J."/>
            <person name="Crous P."/>
            <person name="Grigoriev I."/>
        </authorList>
    </citation>
    <scope>NUCLEOTIDE SEQUENCE</scope>
    <source>
        <strain evidence="7">CBS 130266</strain>
    </source>
</reference>